<dbReference type="InterPro" id="IPR028344">
    <property type="entry name" value="ParE1/4"/>
</dbReference>
<evidence type="ECO:0000256" key="1">
    <source>
        <dbReference type="ARBA" id="ARBA00006226"/>
    </source>
</evidence>
<dbReference type="EMBL" id="JAJJMM010000001">
    <property type="protein sequence ID" value="MCC9065847.1"/>
    <property type="molecule type" value="Genomic_DNA"/>
</dbReference>
<keyword evidence="5" id="KW-1185">Reference proteome</keyword>
<dbReference type="PIRSF" id="PIRSF029218">
    <property type="entry name" value="ParE"/>
    <property type="match status" value="1"/>
</dbReference>
<dbReference type="PANTHER" id="PTHR33755">
    <property type="entry name" value="TOXIN PARE1-RELATED"/>
    <property type="match status" value="1"/>
</dbReference>
<comment type="caution">
    <text evidence="4">The sequence shown here is derived from an EMBL/GenBank/DDBJ whole genome shotgun (WGS) entry which is preliminary data.</text>
</comment>
<evidence type="ECO:0000313" key="4">
    <source>
        <dbReference type="EMBL" id="MCC9065847.1"/>
    </source>
</evidence>
<dbReference type="InterPro" id="IPR035093">
    <property type="entry name" value="RelE/ParE_toxin_dom_sf"/>
</dbReference>
<evidence type="ECO:0000313" key="5">
    <source>
        <dbReference type="Proteomes" id="UP001430679"/>
    </source>
</evidence>
<name>A0ABS8MK41_9FLAO</name>
<dbReference type="Pfam" id="PF05016">
    <property type="entry name" value="ParE_toxin"/>
    <property type="match status" value="1"/>
</dbReference>
<organism evidence="4 5">
    <name type="scientific">Flavobacterium piscisymbiosum</name>
    <dbReference type="NCBI Taxonomy" id="2893753"/>
    <lineage>
        <taxon>Bacteria</taxon>
        <taxon>Pseudomonadati</taxon>
        <taxon>Bacteroidota</taxon>
        <taxon>Flavobacteriia</taxon>
        <taxon>Flavobacteriales</taxon>
        <taxon>Flavobacteriaceae</taxon>
        <taxon>Flavobacterium</taxon>
    </lineage>
</organism>
<comment type="similarity">
    <text evidence="1 3">Belongs to the RelE toxin family.</text>
</comment>
<gene>
    <name evidence="4" type="ORF">LNP81_22875</name>
</gene>
<dbReference type="PANTHER" id="PTHR33755:SF9">
    <property type="entry name" value="TOXIN PARE1"/>
    <property type="match status" value="1"/>
</dbReference>
<reference evidence="4" key="1">
    <citation type="submission" date="2021-11" db="EMBL/GenBank/DDBJ databases">
        <title>Description of novel Flavobacterium species.</title>
        <authorList>
            <person name="Saticioglu I.B."/>
            <person name="Ay H."/>
            <person name="Altun S."/>
            <person name="Duman M."/>
        </authorList>
    </citation>
    <scope>NUCLEOTIDE SEQUENCE</scope>
    <source>
        <strain evidence="4">F-30</strain>
    </source>
</reference>
<dbReference type="Proteomes" id="UP001430679">
    <property type="component" value="Unassembled WGS sequence"/>
</dbReference>
<evidence type="ECO:0000256" key="2">
    <source>
        <dbReference type="ARBA" id="ARBA00022649"/>
    </source>
</evidence>
<keyword evidence="2" id="KW-1277">Toxin-antitoxin system</keyword>
<evidence type="ECO:0000256" key="3">
    <source>
        <dbReference type="PIRNR" id="PIRNR029218"/>
    </source>
</evidence>
<protein>
    <recommendedName>
        <fullName evidence="3">Toxin</fullName>
    </recommendedName>
</protein>
<dbReference type="InterPro" id="IPR051803">
    <property type="entry name" value="TA_system_RelE-like_toxin"/>
</dbReference>
<proteinExistence type="inferred from homology"/>
<accession>A0ABS8MK41</accession>
<dbReference type="RefSeq" id="WP_230039591.1">
    <property type="nucleotide sequence ID" value="NZ_JAJJMM010000001.1"/>
</dbReference>
<dbReference type="Gene3D" id="3.30.2310.20">
    <property type="entry name" value="RelE-like"/>
    <property type="match status" value="1"/>
</dbReference>
<sequence length="97" mass="11475">MAKYYLTNKAVDDLATIWDYTYDEWSENQADKYYLLLLNSCQDIADNPSLGKKYDNVTEKLLGFKSNQHIIFYQIISNKEVEIIRILHGRMDLKSKF</sequence>
<dbReference type="InterPro" id="IPR007712">
    <property type="entry name" value="RelE/ParE_toxin"/>
</dbReference>